<gene>
    <name evidence="8" type="ORF">SAMEA4475696_01933</name>
</gene>
<accession>A0A239VNT9</accession>
<keyword evidence="3" id="KW-0479">Metal-binding</keyword>
<evidence type="ECO:0000256" key="4">
    <source>
        <dbReference type="ARBA" id="ARBA00023002"/>
    </source>
</evidence>
<dbReference type="KEGG" id="dco:SAMEA4475696_1933"/>
<dbReference type="PANTHER" id="PTHR32439">
    <property type="entry name" value="FERREDOXIN--NITRITE REDUCTASE, CHLOROPLASTIC"/>
    <property type="match status" value="1"/>
</dbReference>
<evidence type="ECO:0000259" key="7">
    <source>
        <dbReference type="Pfam" id="PF03460"/>
    </source>
</evidence>
<evidence type="ECO:0000313" key="9">
    <source>
        <dbReference type="Proteomes" id="UP000242637"/>
    </source>
</evidence>
<keyword evidence="9" id="KW-1185">Reference proteome</keyword>
<dbReference type="InterPro" id="IPR045854">
    <property type="entry name" value="NO2/SO3_Rdtase_4Fe4S_sf"/>
</dbReference>
<proteinExistence type="predicted"/>
<dbReference type="EMBL" id="LT906453">
    <property type="protein sequence ID" value="SNV23917.1"/>
    <property type="molecule type" value="Genomic_DNA"/>
</dbReference>
<evidence type="ECO:0000256" key="1">
    <source>
        <dbReference type="ARBA" id="ARBA00022485"/>
    </source>
</evidence>
<dbReference type="InterPro" id="IPR051329">
    <property type="entry name" value="NIR_SIR_4Fe-4S"/>
</dbReference>
<dbReference type="GeneID" id="63460114"/>
<keyword evidence="2" id="KW-0349">Heme</keyword>
<dbReference type="GO" id="GO:0051539">
    <property type="term" value="F:4 iron, 4 sulfur cluster binding"/>
    <property type="evidence" value="ECO:0007669"/>
    <property type="project" value="UniProtKB-KW"/>
</dbReference>
<evidence type="ECO:0000256" key="3">
    <source>
        <dbReference type="ARBA" id="ARBA00022723"/>
    </source>
</evidence>
<keyword evidence="5" id="KW-0408">Iron</keyword>
<dbReference type="InterPro" id="IPR036136">
    <property type="entry name" value="Nit/Sulf_reduc_fer-like_dom_sf"/>
</dbReference>
<dbReference type="GO" id="GO:0046872">
    <property type="term" value="F:metal ion binding"/>
    <property type="evidence" value="ECO:0007669"/>
    <property type="project" value="UniProtKB-KW"/>
</dbReference>
<sequence>MTAPTTPTGDRCPGALRLHHAADGDLARIRIPGGLLTPHATRTLAHLATTLGDGHIRLTARGNAEIRGIPTGSETDLGTCLTAAGLLPSPAHERIRNIVTTPTAGLDEHGNTTGTTLTDLLHALDNALISDPELAQLSGRFLFGIDDGRGDALALEPDLAITANNNDHWTITAAGATLGVTHRTNAPTALTLAAHTHLATAHTHDQRGWRLTDHPDTPSLITNIRNTISHLLTPHTPHTPTLHATPPPLGLIPHPTNTTYTIATRLPLAAAPAETWQHFADLAEHGDNLIRTTPARTILIANLTHHHATTALTHLSTLGLITDPHAPLAHVTTCTGLPGCTSALADVQYAAVTHHTPSNNNTPVHWSACPRRCGRPTTDHVQVLATETGWTTALVNTDTPGHPATNQHPVTDVNLTTDITNRRQEITP</sequence>
<dbReference type="Proteomes" id="UP000242637">
    <property type="component" value="Chromosome 1"/>
</dbReference>
<organism evidence="8 9">
    <name type="scientific">Dermatophilus congolensis</name>
    <dbReference type="NCBI Taxonomy" id="1863"/>
    <lineage>
        <taxon>Bacteria</taxon>
        <taxon>Bacillati</taxon>
        <taxon>Actinomycetota</taxon>
        <taxon>Actinomycetes</taxon>
        <taxon>Micrococcales</taxon>
        <taxon>Dermatophilaceae</taxon>
        <taxon>Dermatophilus</taxon>
    </lineage>
</organism>
<reference evidence="8 9" key="1">
    <citation type="submission" date="2017-06" db="EMBL/GenBank/DDBJ databases">
        <authorList>
            <consortium name="Pathogen Informatics"/>
        </authorList>
    </citation>
    <scope>NUCLEOTIDE SEQUENCE [LARGE SCALE GENOMIC DNA]</scope>
    <source>
        <strain evidence="8 9">NCTC13039</strain>
    </source>
</reference>
<dbReference type="PANTHER" id="PTHR32439:SF9">
    <property type="entry name" value="BLR3264 PROTEIN"/>
    <property type="match status" value="1"/>
</dbReference>
<name>A0A239VNT9_9MICO</name>
<keyword evidence="1" id="KW-0004">4Fe-4S</keyword>
<keyword evidence="4" id="KW-0560">Oxidoreductase</keyword>
<dbReference type="Gene3D" id="3.30.413.10">
    <property type="entry name" value="Sulfite Reductase Hemoprotein, domain 1"/>
    <property type="match status" value="1"/>
</dbReference>
<protein>
    <submittedName>
        <fullName evidence="8">Ferredoxin-nitrite reductase</fullName>
    </submittedName>
</protein>
<dbReference type="AlphaFoldDB" id="A0A239VNT9"/>
<evidence type="ECO:0000256" key="5">
    <source>
        <dbReference type="ARBA" id="ARBA00023004"/>
    </source>
</evidence>
<evidence type="ECO:0000256" key="6">
    <source>
        <dbReference type="ARBA" id="ARBA00023014"/>
    </source>
</evidence>
<dbReference type="InterPro" id="IPR005117">
    <property type="entry name" value="NiRdtase/SiRdtase_haem-b_fer"/>
</dbReference>
<dbReference type="OrthoDB" id="105450at2"/>
<dbReference type="Pfam" id="PF03460">
    <property type="entry name" value="NIR_SIR_ferr"/>
    <property type="match status" value="1"/>
</dbReference>
<dbReference type="STRING" id="1121387.GCA_000429885_00302"/>
<evidence type="ECO:0000256" key="2">
    <source>
        <dbReference type="ARBA" id="ARBA00022617"/>
    </source>
</evidence>
<dbReference type="RefSeq" id="WP_051277123.1">
    <property type="nucleotide sequence ID" value="NZ_LT906453.1"/>
</dbReference>
<feature type="domain" description="Nitrite/Sulfite reductase ferredoxin-like" evidence="7">
    <location>
        <begin position="26"/>
        <end position="71"/>
    </location>
</feature>
<dbReference type="SUPFAM" id="SSF55124">
    <property type="entry name" value="Nitrite/Sulfite reductase N-terminal domain-like"/>
    <property type="match status" value="2"/>
</dbReference>
<evidence type="ECO:0000313" key="8">
    <source>
        <dbReference type="EMBL" id="SNV23917.1"/>
    </source>
</evidence>
<dbReference type="Gene3D" id="3.90.480.20">
    <property type="match status" value="1"/>
</dbReference>
<dbReference type="GO" id="GO:0016491">
    <property type="term" value="F:oxidoreductase activity"/>
    <property type="evidence" value="ECO:0007669"/>
    <property type="project" value="UniProtKB-KW"/>
</dbReference>
<dbReference type="SUPFAM" id="SSF56014">
    <property type="entry name" value="Nitrite and sulphite reductase 4Fe-4S domain-like"/>
    <property type="match status" value="1"/>
</dbReference>
<keyword evidence="6" id="KW-0411">Iron-sulfur</keyword>